<evidence type="ECO:0000256" key="1">
    <source>
        <dbReference type="ARBA" id="ARBA00005472"/>
    </source>
</evidence>
<evidence type="ECO:0000256" key="2">
    <source>
        <dbReference type="ARBA" id="ARBA00023272"/>
    </source>
</evidence>
<dbReference type="GeneTree" id="ENSGT00940000164483"/>
<comment type="similarity">
    <text evidence="1">Belongs to the protein phosphatase inhibitor 2 family.</text>
</comment>
<feature type="compositionally biased region" description="Basic and acidic residues" evidence="3">
    <location>
        <begin position="36"/>
        <end position="45"/>
    </location>
</feature>
<feature type="region of interest" description="Disordered" evidence="3">
    <location>
        <begin position="1"/>
        <end position="45"/>
    </location>
</feature>
<dbReference type="Proteomes" id="UP000694414">
    <property type="component" value="Unplaced"/>
</dbReference>
<sequence length="81" mass="9122">MAASTTSHRPIKGILKNKGSSSSVAAQQSGGTTQEVQRKKSQKWDESSILATYRPAYRDYGLMNINENFHRYAVILRSQLY</sequence>
<reference evidence="4" key="2">
    <citation type="submission" date="2025-09" db="UniProtKB">
        <authorList>
            <consortium name="Ensembl"/>
        </authorList>
    </citation>
    <scope>IDENTIFICATION</scope>
</reference>
<keyword evidence="2" id="KW-0650">Protein phosphatase inhibitor</keyword>
<organism evidence="4 5">
    <name type="scientific">Prolemur simus</name>
    <name type="common">Greater bamboo lemur</name>
    <name type="synonym">Hapalemur simus</name>
    <dbReference type="NCBI Taxonomy" id="1328070"/>
    <lineage>
        <taxon>Eukaryota</taxon>
        <taxon>Metazoa</taxon>
        <taxon>Chordata</taxon>
        <taxon>Craniata</taxon>
        <taxon>Vertebrata</taxon>
        <taxon>Euteleostomi</taxon>
        <taxon>Mammalia</taxon>
        <taxon>Eutheria</taxon>
        <taxon>Euarchontoglires</taxon>
        <taxon>Primates</taxon>
        <taxon>Strepsirrhini</taxon>
        <taxon>Lemuriformes</taxon>
        <taxon>Lemuridae</taxon>
        <taxon>Prolemur</taxon>
    </lineage>
</organism>
<dbReference type="Pfam" id="PF04979">
    <property type="entry name" value="IPP-2"/>
    <property type="match status" value="1"/>
</dbReference>
<dbReference type="AlphaFoldDB" id="A0A8C9ARE3"/>
<evidence type="ECO:0000313" key="5">
    <source>
        <dbReference type="Proteomes" id="UP000694414"/>
    </source>
</evidence>
<keyword evidence="5" id="KW-1185">Reference proteome</keyword>
<proteinExistence type="inferred from homology"/>
<dbReference type="InterPro" id="IPR007062">
    <property type="entry name" value="PPI-2"/>
</dbReference>
<evidence type="ECO:0000313" key="4">
    <source>
        <dbReference type="Ensembl" id="ENSPSMP00000037407.1"/>
    </source>
</evidence>
<name>A0A8C9ARE3_PROSS</name>
<accession>A0A8C9ARE3</accession>
<dbReference type="Gene3D" id="6.10.250.1050">
    <property type="match status" value="1"/>
</dbReference>
<dbReference type="GO" id="GO:0009966">
    <property type="term" value="P:regulation of signal transduction"/>
    <property type="evidence" value="ECO:0007669"/>
    <property type="project" value="InterPro"/>
</dbReference>
<evidence type="ECO:0000256" key="3">
    <source>
        <dbReference type="SAM" id="MobiDB-lite"/>
    </source>
</evidence>
<dbReference type="GO" id="GO:0004864">
    <property type="term" value="F:protein phosphatase inhibitor activity"/>
    <property type="evidence" value="ECO:0007669"/>
    <property type="project" value="UniProtKB-KW"/>
</dbReference>
<feature type="compositionally biased region" description="Low complexity" evidence="3">
    <location>
        <begin position="19"/>
        <end position="31"/>
    </location>
</feature>
<dbReference type="Ensembl" id="ENSPSMT00000043085.1">
    <property type="protein sequence ID" value="ENSPSMP00000037407.1"/>
    <property type="gene ID" value="ENSPSMG00000025704.1"/>
</dbReference>
<reference evidence="4" key="1">
    <citation type="submission" date="2025-08" db="UniProtKB">
        <authorList>
            <consortium name="Ensembl"/>
        </authorList>
    </citation>
    <scope>IDENTIFICATION</scope>
</reference>
<protein>
    <submittedName>
        <fullName evidence="4">Uncharacterized protein</fullName>
    </submittedName>
</protein>